<comment type="caution">
    <text evidence="1">The sequence shown here is derived from an EMBL/GenBank/DDBJ whole genome shotgun (WGS) entry which is preliminary data.</text>
</comment>
<dbReference type="AlphaFoldDB" id="A0A392NXU6"/>
<accession>A0A392NXU6</accession>
<evidence type="ECO:0000313" key="1">
    <source>
        <dbReference type="EMBL" id="MCI03926.1"/>
    </source>
</evidence>
<dbReference type="Proteomes" id="UP000265520">
    <property type="component" value="Unassembled WGS sequence"/>
</dbReference>
<keyword evidence="2" id="KW-1185">Reference proteome</keyword>
<evidence type="ECO:0000313" key="2">
    <source>
        <dbReference type="Proteomes" id="UP000265520"/>
    </source>
</evidence>
<organism evidence="1 2">
    <name type="scientific">Trifolium medium</name>
    <dbReference type="NCBI Taxonomy" id="97028"/>
    <lineage>
        <taxon>Eukaryota</taxon>
        <taxon>Viridiplantae</taxon>
        <taxon>Streptophyta</taxon>
        <taxon>Embryophyta</taxon>
        <taxon>Tracheophyta</taxon>
        <taxon>Spermatophyta</taxon>
        <taxon>Magnoliopsida</taxon>
        <taxon>eudicotyledons</taxon>
        <taxon>Gunneridae</taxon>
        <taxon>Pentapetalae</taxon>
        <taxon>rosids</taxon>
        <taxon>fabids</taxon>
        <taxon>Fabales</taxon>
        <taxon>Fabaceae</taxon>
        <taxon>Papilionoideae</taxon>
        <taxon>50 kb inversion clade</taxon>
        <taxon>NPAAA clade</taxon>
        <taxon>Hologalegina</taxon>
        <taxon>IRL clade</taxon>
        <taxon>Trifolieae</taxon>
        <taxon>Trifolium</taxon>
    </lineage>
</organism>
<gene>
    <name evidence="1" type="ORF">A2U01_0024967</name>
</gene>
<name>A0A392NXU6_9FABA</name>
<protein>
    <submittedName>
        <fullName evidence="1">Uncharacterized protein</fullName>
    </submittedName>
</protein>
<dbReference type="EMBL" id="LXQA010053717">
    <property type="protein sequence ID" value="MCI03926.1"/>
    <property type="molecule type" value="Genomic_DNA"/>
</dbReference>
<reference evidence="1 2" key="1">
    <citation type="journal article" date="2018" name="Front. Plant Sci.">
        <title>Red Clover (Trifolium pratense) and Zigzag Clover (T. medium) - A Picture of Genomic Similarities and Differences.</title>
        <authorList>
            <person name="Dluhosova J."/>
            <person name="Istvanek J."/>
            <person name="Nedelnik J."/>
            <person name="Repkova J."/>
        </authorList>
    </citation>
    <scope>NUCLEOTIDE SEQUENCE [LARGE SCALE GENOMIC DNA]</scope>
    <source>
        <strain evidence="2">cv. 10/8</strain>
        <tissue evidence="1">Leaf</tissue>
    </source>
</reference>
<proteinExistence type="predicted"/>
<sequence length="65" mass="7338">MKWRRSGNFCRKKCILLHENTKVGYTGWSGRDLLHSAPPLSWLERPLLLATPLPAFSSRWSGAAA</sequence>